<organism evidence="6 7">
    <name type="scientific">Musa balbisiana</name>
    <name type="common">Banana</name>
    <dbReference type="NCBI Taxonomy" id="52838"/>
    <lineage>
        <taxon>Eukaryota</taxon>
        <taxon>Viridiplantae</taxon>
        <taxon>Streptophyta</taxon>
        <taxon>Embryophyta</taxon>
        <taxon>Tracheophyta</taxon>
        <taxon>Spermatophyta</taxon>
        <taxon>Magnoliopsida</taxon>
        <taxon>Liliopsida</taxon>
        <taxon>Zingiberales</taxon>
        <taxon>Musaceae</taxon>
        <taxon>Musa</taxon>
    </lineage>
</organism>
<dbReference type="SMART" id="SM00045">
    <property type="entry name" value="DAGKa"/>
    <property type="match status" value="1"/>
</dbReference>
<evidence type="ECO:0000313" key="7">
    <source>
        <dbReference type="Proteomes" id="UP000317650"/>
    </source>
</evidence>
<evidence type="ECO:0000256" key="1">
    <source>
        <dbReference type="ARBA" id="ARBA00022679"/>
    </source>
</evidence>
<dbReference type="InterPro" id="IPR016064">
    <property type="entry name" value="NAD/diacylglycerol_kinase_sf"/>
</dbReference>
<comment type="caution">
    <text evidence="6">The sequence shown here is derived from an EMBL/GenBank/DDBJ whole genome shotgun (WGS) entry which is preliminary data.</text>
</comment>
<evidence type="ECO:0000256" key="3">
    <source>
        <dbReference type="ARBA" id="ARBA00022777"/>
    </source>
</evidence>
<keyword evidence="3" id="KW-0418">Kinase</keyword>
<dbReference type="PANTHER" id="PTHR11255">
    <property type="entry name" value="DIACYLGLYCEROL KINASE"/>
    <property type="match status" value="1"/>
</dbReference>
<dbReference type="InterPro" id="IPR037607">
    <property type="entry name" value="DGK"/>
</dbReference>
<dbReference type="PANTHER" id="PTHR11255:SF80">
    <property type="entry name" value="EYE-SPECIFIC DIACYLGLYCEROL KINASE"/>
    <property type="match status" value="1"/>
</dbReference>
<dbReference type="EMBL" id="PYDT01000009">
    <property type="protein sequence ID" value="THU49017.1"/>
    <property type="molecule type" value="Genomic_DNA"/>
</dbReference>
<dbReference type="STRING" id="52838.A0A4S8IKN9"/>
<dbReference type="GO" id="GO:0005524">
    <property type="term" value="F:ATP binding"/>
    <property type="evidence" value="ECO:0007669"/>
    <property type="project" value="UniProtKB-KW"/>
</dbReference>
<proteinExistence type="predicted"/>
<dbReference type="GO" id="GO:0007200">
    <property type="term" value="P:phospholipase C-activating G protein-coupled receptor signaling pathway"/>
    <property type="evidence" value="ECO:0007669"/>
    <property type="project" value="InterPro"/>
</dbReference>
<dbReference type="SUPFAM" id="SSF111331">
    <property type="entry name" value="NAD kinase/diacylglycerol kinase-like"/>
    <property type="match status" value="1"/>
</dbReference>
<accession>A0A4S8IKN9</accession>
<gene>
    <name evidence="6" type="ORF">C4D60_Mb06t05150</name>
</gene>
<evidence type="ECO:0000259" key="5">
    <source>
        <dbReference type="SMART" id="SM00045"/>
    </source>
</evidence>
<dbReference type="GO" id="GO:0016020">
    <property type="term" value="C:membrane"/>
    <property type="evidence" value="ECO:0007669"/>
    <property type="project" value="TreeGrafter"/>
</dbReference>
<sequence length="165" mass="18737">MPRIAALIPNDKTLKSYHKKRRRERDDHFEGIGLLDRFEGIGLLGVRAIVLLNLDNYAGRGHPWGYPTPEYLEKKSFYEAHPDDGLLEIFGLKHAWHASCVMTELSPAVRIAQAAAVKLRLQGGDSKEAYMQMDGEPWKQPISKEYPTYVIIESTPFQSRIISGK</sequence>
<name>A0A4S8IKN9_MUSBA</name>
<dbReference type="GO" id="GO:0004143">
    <property type="term" value="F:ATP-dependent diacylglycerol kinase activity"/>
    <property type="evidence" value="ECO:0007669"/>
    <property type="project" value="InterPro"/>
</dbReference>
<dbReference type="InterPro" id="IPR000756">
    <property type="entry name" value="Diacylglycerol_kin_accessory"/>
</dbReference>
<keyword evidence="2" id="KW-0547">Nucleotide-binding</keyword>
<protein>
    <recommendedName>
        <fullName evidence="5">Diacylglycerol kinase accessory domain-containing protein</fullName>
    </recommendedName>
</protein>
<evidence type="ECO:0000256" key="4">
    <source>
        <dbReference type="ARBA" id="ARBA00022840"/>
    </source>
</evidence>
<reference evidence="6 7" key="1">
    <citation type="journal article" date="2019" name="Nat. Plants">
        <title>Genome sequencing of Musa balbisiana reveals subgenome evolution and function divergence in polyploid bananas.</title>
        <authorList>
            <person name="Yao X."/>
        </authorList>
    </citation>
    <scope>NUCLEOTIDE SEQUENCE [LARGE SCALE GENOMIC DNA]</scope>
    <source>
        <strain evidence="7">cv. DH-PKW</strain>
        <tissue evidence="6">Leaves</tissue>
    </source>
</reference>
<keyword evidence="7" id="KW-1185">Reference proteome</keyword>
<dbReference type="Proteomes" id="UP000317650">
    <property type="component" value="Chromosome 6"/>
</dbReference>
<dbReference type="Pfam" id="PF00609">
    <property type="entry name" value="DAGK_acc"/>
    <property type="match status" value="1"/>
</dbReference>
<evidence type="ECO:0000313" key="6">
    <source>
        <dbReference type="EMBL" id="THU49017.1"/>
    </source>
</evidence>
<keyword evidence="1" id="KW-0808">Transferase</keyword>
<keyword evidence="4" id="KW-0067">ATP-binding</keyword>
<evidence type="ECO:0000256" key="2">
    <source>
        <dbReference type="ARBA" id="ARBA00022741"/>
    </source>
</evidence>
<dbReference type="AlphaFoldDB" id="A0A4S8IKN9"/>
<feature type="domain" description="Diacylglycerol kinase accessory" evidence="5">
    <location>
        <begin position="23"/>
        <end position="137"/>
    </location>
</feature>